<reference evidence="1 2" key="1">
    <citation type="submission" date="2020-04" db="EMBL/GenBank/DDBJ databases">
        <authorList>
            <person name="Liu A."/>
        </authorList>
    </citation>
    <scope>NUCLEOTIDE SEQUENCE [LARGE SCALE GENOMIC DNA]</scope>
    <source>
        <strain evidence="1 2">RZ02</strain>
    </source>
</reference>
<dbReference type="Gene3D" id="3.40.50.11190">
    <property type="match status" value="1"/>
</dbReference>
<dbReference type="Proteomes" id="UP000561181">
    <property type="component" value="Unassembled WGS sequence"/>
</dbReference>
<evidence type="ECO:0000313" key="1">
    <source>
        <dbReference type="EMBL" id="NMW30918.1"/>
    </source>
</evidence>
<protein>
    <recommendedName>
        <fullName evidence="3">UDP-2,4-diacetamido-2,4, 6-trideoxy-beta-L-altropyranose hydrolase</fullName>
    </recommendedName>
</protein>
<dbReference type="SUPFAM" id="SSF53756">
    <property type="entry name" value="UDP-Glycosyltransferase/glycogen phosphorylase"/>
    <property type="match status" value="1"/>
</dbReference>
<dbReference type="AlphaFoldDB" id="A0A848QP70"/>
<evidence type="ECO:0008006" key="3">
    <source>
        <dbReference type="Google" id="ProtNLM"/>
    </source>
</evidence>
<proteinExistence type="predicted"/>
<organism evidence="1 2">
    <name type="scientific">Pontixanthobacter rizhaonensis</name>
    <dbReference type="NCBI Taxonomy" id="2730337"/>
    <lineage>
        <taxon>Bacteria</taxon>
        <taxon>Pseudomonadati</taxon>
        <taxon>Pseudomonadota</taxon>
        <taxon>Alphaproteobacteria</taxon>
        <taxon>Sphingomonadales</taxon>
        <taxon>Erythrobacteraceae</taxon>
        <taxon>Pontixanthobacter</taxon>
    </lineage>
</organism>
<accession>A0A848QP70</accession>
<dbReference type="RefSeq" id="WP_170009983.1">
    <property type="nucleotide sequence ID" value="NZ_JABCRE010000002.1"/>
</dbReference>
<dbReference type="EMBL" id="JABCRE010000002">
    <property type="protein sequence ID" value="NMW30918.1"/>
    <property type="molecule type" value="Genomic_DNA"/>
</dbReference>
<sequence>MNALFRCDAADTIGFGHLSRCIALAEALRLSGVISIFAGQFNEAAQEHITAAGFEFANLGQPVNTDTADQEHPAITGSQSADFVVIDSYRADHHYLASLKSLGQATVVIDDFCALEEYPCDVVLNFTWEASSFAYPEGPTKLLGPAYLPARRRLVDMRARSIERDRGGPIGNLLIAIGGADPKNIATRLVQILQKHHSHLCIHAIAQPDAPLADMLGNFAPGSAIVPRQPDLSQQLLWADAIITGGGLIKYESAFMGVPAATIAQNEGQDSETKVLSKAGLVFDLGPADGVTDEELASALDIFIAGFDLRHAMGSRMRETFVADPTAHAANAILEALRR</sequence>
<keyword evidence="2" id="KW-1185">Reference proteome</keyword>
<evidence type="ECO:0000313" key="2">
    <source>
        <dbReference type="Proteomes" id="UP000561181"/>
    </source>
</evidence>
<comment type="caution">
    <text evidence="1">The sequence shown here is derived from an EMBL/GenBank/DDBJ whole genome shotgun (WGS) entry which is preliminary data.</text>
</comment>
<gene>
    <name evidence="1" type="ORF">HKD42_02445</name>
</gene>
<name>A0A848QP70_9SPHN</name>
<dbReference type="Gene3D" id="3.40.50.2000">
    <property type="entry name" value="Glycogen Phosphorylase B"/>
    <property type="match status" value="1"/>
</dbReference>